<feature type="region of interest" description="Disordered" evidence="1">
    <location>
        <begin position="1"/>
        <end position="30"/>
    </location>
</feature>
<evidence type="ECO:0000313" key="2">
    <source>
        <dbReference type="EMBL" id="TCN25064.1"/>
    </source>
</evidence>
<feature type="compositionally biased region" description="Low complexity" evidence="1">
    <location>
        <begin position="1"/>
        <end position="10"/>
    </location>
</feature>
<dbReference type="Pfam" id="PF19795">
    <property type="entry name" value="DUF6279"/>
    <property type="match status" value="1"/>
</dbReference>
<proteinExistence type="predicted"/>
<dbReference type="AlphaFoldDB" id="A0A4R2BGN2"/>
<comment type="caution">
    <text evidence="2">The sequence shown here is derived from an EMBL/GenBank/DDBJ whole genome shotgun (WGS) entry which is preliminary data.</text>
</comment>
<accession>A0A4R2BGN2</accession>
<protein>
    <submittedName>
        <fullName evidence="2">Uncharacterized protein</fullName>
    </submittedName>
</protein>
<name>A0A4R2BGN2_9BACI</name>
<feature type="compositionally biased region" description="Basic and acidic residues" evidence="1">
    <location>
        <begin position="11"/>
        <end position="25"/>
    </location>
</feature>
<sequence>MPRKPAGAAEESTKESAKEHAEKETAGGYNQEIENLNTMLAAVLNYLSDDEVEEIDIEFLLDNTPGLRNWWDQYRERNRKHIEKEIKQSLGELTLEDLEKIREQIKGIKE</sequence>
<organism evidence="2 3">
    <name type="scientific">Mesobacillus foraminis</name>
    <dbReference type="NCBI Taxonomy" id="279826"/>
    <lineage>
        <taxon>Bacteria</taxon>
        <taxon>Bacillati</taxon>
        <taxon>Bacillota</taxon>
        <taxon>Bacilli</taxon>
        <taxon>Bacillales</taxon>
        <taxon>Bacillaceae</taxon>
        <taxon>Mesobacillus</taxon>
    </lineage>
</organism>
<keyword evidence="3" id="KW-1185">Reference proteome</keyword>
<dbReference type="EMBL" id="SLVV01000006">
    <property type="protein sequence ID" value="TCN25064.1"/>
    <property type="molecule type" value="Genomic_DNA"/>
</dbReference>
<reference evidence="2 3" key="1">
    <citation type="journal article" date="2015" name="Stand. Genomic Sci.">
        <title>Genomic Encyclopedia of Bacterial and Archaeal Type Strains, Phase III: the genomes of soil and plant-associated and newly described type strains.</title>
        <authorList>
            <person name="Whitman W.B."/>
            <person name="Woyke T."/>
            <person name="Klenk H.P."/>
            <person name="Zhou Y."/>
            <person name="Lilburn T.G."/>
            <person name="Beck B.J."/>
            <person name="De Vos P."/>
            <person name="Vandamme P."/>
            <person name="Eisen J.A."/>
            <person name="Garrity G."/>
            <person name="Hugenholtz P."/>
            <person name="Kyrpides N.C."/>
        </authorList>
    </citation>
    <scope>NUCLEOTIDE SEQUENCE [LARGE SCALE GENOMIC DNA]</scope>
    <source>
        <strain evidence="2 3">CV53</strain>
    </source>
</reference>
<dbReference type="Proteomes" id="UP000295689">
    <property type="component" value="Unassembled WGS sequence"/>
</dbReference>
<dbReference type="RefSeq" id="WP_132006469.1">
    <property type="nucleotide sequence ID" value="NZ_JABUHM010000004.1"/>
</dbReference>
<evidence type="ECO:0000313" key="3">
    <source>
        <dbReference type="Proteomes" id="UP000295689"/>
    </source>
</evidence>
<gene>
    <name evidence="2" type="ORF">EV146_106267</name>
</gene>
<evidence type="ECO:0000256" key="1">
    <source>
        <dbReference type="SAM" id="MobiDB-lite"/>
    </source>
</evidence>